<comment type="subunit">
    <text evidence="2">Fourteen ClpP subunits assemble into 2 heptameric rings which stack back to back to give a disk-like structure with a central cavity, resembling the structure of eukaryotic proteasomes.</text>
</comment>
<dbReference type="HAMAP" id="MF_00444">
    <property type="entry name" value="ClpP"/>
    <property type="match status" value="1"/>
</dbReference>
<keyword evidence="2" id="KW-0963">Cytoplasm</keyword>
<proteinExistence type="inferred from homology"/>
<keyword evidence="2 4" id="KW-0378">Hydrolase</keyword>
<dbReference type="GO" id="GO:0051117">
    <property type="term" value="F:ATPase binding"/>
    <property type="evidence" value="ECO:0007669"/>
    <property type="project" value="TreeGrafter"/>
</dbReference>
<keyword evidence="2 4" id="KW-0645">Protease</keyword>
<feature type="active site" evidence="2">
    <location>
        <position position="126"/>
    </location>
</feature>
<dbReference type="GO" id="GO:0009368">
    <property type="term" value="C:endopeptidase Clp complex"/>
    <property type="evidence" value="ECO:0007669"/>
    <property type="project" value="TreeGrafter"/>
</dbReference>
<dbReference type="InterPro" id="IPR023562">
    <property type="entry name" value="ClpP/TepA"/>
</dbReference>
<name>A0A846RJ47_9MICC</name>
<dbReference type="InterPro" id="IPR001907">
    <property type="entry name" value="ClpP"/>
</dbReference>
<sequence>MSTYTIPYVTTRAGDGSRQTLDIYSSLLTERIIYLGTPVDDGVANSLIAQLIHLESQSPDVPIDLYINSPGGSIEAMLGIYDAVQYVRSPIRTVCIGQAAFTAAVLLACGAPGQRSILPRARVVLHQPSVEPGRGTVPDLILNAEEVSRVKVVLEELLARHTGRTIETIRQDTDRNLILNAEQAVKYGLVDQVVENRGI</sequence>
<dbReference type="EMBL" id="JAATJL010000001">
    <property type="protein sequence ID" value="NJC23253.1"/>
    <property type="molecule type" value="Genomic_DNA"/>
</dbReference>
<evidence type="ECO:0000256" key="3">
    <source>
        <dbReference type="RuleBase" id="RU003567"/>
    </source>
</evidence>
<dbReference type="GO" id="GO:0005737">
    <property type="term" value="C:cytoplasm"/>
    <property type="evidence" value="ECO:0007669"/>
    <property type="project" value="UniProtKB-SubCell"/>
</dbReference>
<dbReference type="InterPro" id="IPR029045">
    <property type="entry name" value="ClpP/crotonase-like_dom_sf"/>
</dbReference>
<dbReference type="AlphaFoldDB" id="A0A846RJ47"/>
<dbReference type="Proteomes" id="UP000547458">
    <property type="component" value="Unassembled WGS sequence"/>
</dbReference>
<dbReference type="PANTHER" id="PTHR10381:SF26">
    <property type="entry name" value="ATP-DEPENDENT CLP PROTEASE PROTEOLYTIC SUBUNIT-LIKE-RELATED"/>
    <property type="match status" value="1"/>
</dbReference>
<evidence type="ECO:0000256" key="2">
    <source>
        <dbReference type="HAMAP-Rule" id="MF_00444"/>
    </source>
</evidence>
<keyword evidence="5" id="KW-1185">Reference proteome</keyword>
<dbReference type="PRINTS" id="PR00127">
    <property type="entry name" value="CLPPROTEASEP"/>
</dbReference>
<dbReference type="Gene3D" id="3.90.226.10">
    <property type="entry name" value="2-enoyl-CoA Hydratase, Chain A, domain 1"/>
    <property type="match status" value="1"/>
</dbReference>
<evidence type="ECO:0000313" key="4">
    <source>
        <dbReference type="EMBL" id="NJC23253.1"/>
    </source>
</evidence>
<comment type="catalytic activity">
    <reaction evidence="2">
        <text>Hydrolysis of proteins to small peptides in the presence of ATP and magnesium. alpha-casein is the usual test substrate. In the absence of ATP, only oligopeptides shorter than five residues are hydrolyzed (such as succinyl-Leu-Tyr-|-NHMec, and Leu-Tyr-Leu-|-Tyr-Trp, in which cleavage of the -Tyr-|-Leu- and -Tyr-|-Trp bonds also occurs).</text>
        <dbReference type="EC" id="3.4.21.92"/>
    </reaction>
</comment>
<dbReference type="GO" id="GO:0004176">
    <property type="term" value="F:ATP-dependent peptidase activity"/>
    <property type="evidence" value="ECO:0007669"/>
    <property type="project" value="InterPro"/>
</dbReference>
<gene>
    <name evidence="2" type="primary">clpP</name>
    <name evidence="4" type="ORF">BJ994_002329</name>
</gene>
<dbReference type="GO" id="GO:0004252">
    <property type="term" value="F:serine-type endopeptidase activity"/>
    <property type="evidence" value="ECO:0007669"/>
    <property type="project" value="UniProtKB-UniRule"/>
</dbReference>
<dbReference type="PANTHER" id="PTHR10381">
    <property type="entry name" value="ATP-DEPENDENT CLP PROTEASE PROTEOLYTIC SUBUNIT"/>
    <property type="match status" value="1"/>
</dbReference>
<dbReference type="SUPFAM" id="SSF52096">
    <property type="entry name" value="ClpP/crotonase"/>
    <property type="match status" value="1"/>
</dbReference>
<evidence type="ECO:0000313" key="5">
    <source>
        <dbReference type="Proteomes" id="UP000547458"/>
    </source>
</evidence>
<organism evidence="4 5">
    <name type="scientific">Arthrobacter pigmenti</name>
    <dbReference type="NCBI Taxonomy" id="271432"/>
    <lineage>
        <taxon>Bacteria</taxon>
        <taxon>Bacillati</taxon>
        <taxon>Actinomycetota</taxon>
        <taxon>Actinomycetes</taxon>
        <taxon>Micrococcales</taxon>
        <taxon>Micrococcaceae</taxon>
        <taxon>Arthrobacter</taxon>
    </lineage>
</organism>
<dbReference type="RefSeq" id="WP_167994325.1">
    <property type="nucleotide sequence ID" value="NZ_JAATJL010000001.1"/>
</dbReference>
<dbReference type="GO" id="GO:0006515">
    <property type="term" value="P:protein quality control for misfolded or incompletely synthesized proteins"/>
    <property type="evidence" value="ECO:0007669"/>
    <property type="project" value="TreeGrafter"/>
</dbReference>
<dbReference type="Pfam" id="PF00574">
    <property type="entry name" value="CLP_protease"/>
    <property type="match status" value="1"/>
</dbReference>
<dbReference type="EC" id="3.4.21.92" evidence="2"/>
<keyword evidence="2" id="KW-0720">Serine protease</keyword>
<comment type="similarity">
    <text evidence="1 2 3">Belongs to the peptidase S14 family.</text>
</comment>
<dbReference type="NCBIfam" id="NF009205">
    <property type="entry name" value="PRK12553.1"/>
    <property type="match status" value="1"/>
</dbReference>
<protein>
    <recommendedName>
        <fullName evidence="2 3">ATP-dependent Clp protease proteolytic subunit</fullName>
        <ecNumber evidence="2">3.4.21.92</ecNumber>
    </recommendedName>
    <alternativeName>
        <fullName evidence="2">Endopeptidase Clp</fullName>
    </alternativeName>
</protein>
<reference evidence="4 5" key="1">
    <citation type="submission" date="2020-03" db="EMBL/GenBank/DDBJ databases">
        <title>Sequencing the genomes of 1000 actinobacteria strains.</title>
        <authorList>
            <person name="Klenk H.-P."/>
        </authorList>
    </citation>
    <scope>NUCLEOTIDE SEQUENCE [LARGE SCALE GENOMIC DNA]</scope>
    <source>
        <strain evidence="4 5">DSM 16403</strain>
    </source>
</reference>
<accession>A0A846RJ47</accession>
<dbReference type="CDD" id="cd07017">
    <property type="entry name" value="S14_ClpP_2"/>
    <property type="match status" value="1"/>
</dbReference>
<comment type="subcellular location">
    <subcellularLocation>
        <location evidence="2">Cytoplasm</location>
    </subcellularLocation>
</comment>
<comment type="function">
    <text evidence="2">Cleaves peptides in various proteins in a process that requires ATP hydrolysis. Has a chymotrypsin-like activity. Plays a major role in the degradation of misfolded proteins.</text>
</comment>
<comment type="caution">
    <text evidence="4">The sequence shown here is derived from an EMBL/GenBank/DDBJ whole genome shotgun (WGS) entry which is preliminary data.</text>
</comment>
<comment type="caution">
    <text evidence="2">Lacks conserved residue(s) required for the propagation of feature annotation.</text>
</comment>
<evidence type="ECO:0000256" key="1">
    <source>
        <dbReference type="ARBA" id="ARBA00007039"/>
    </source>
</evidence>